<proteinExistence type="inferred from homology"/>
<keyword evidence="2 6" id="KW-0889">Transcription antitermination</keyword>
<feature type="domain" description="NusB/RsmB/TIM44" evidence="7">
    <location>
        <begin position="12"/>
        <end position="136"/>
    </location>
</feature>
<dbReference type="KEGG" id="marq:MARGE09_P0214"/>
<keyword evidence="5 6" id="KW-0804">Transcription</keyword>
<name>A0AAN2BIH9_9GAMM</name>
<dbReference type="InterPro" id="IPR006027">
    <property type="entry name" value="NusB_RsmB_TIM44"/>
</dbReference>
<evidence type="ECO:0000259" key="7">
    <source>
        <dbReference type="Pfam" id="PF01029"/>
    </source>
</evidence>
<comment type="similarity">
    <text evidence="1 6">Belongs to the NusB family.</text>
</comment>
<protein>
    <recommendedName>
        <fullName evidence="6">Transcription antitermination protein NusB</fullName>
    </recommendedName>
    <alternativeName>
        <fullName evidence="6">Antitermination factor NusB</fullName>
    </alternativeName>
</protein>
<dbReference type="SUPFAM" id="SSF48013">
    <property type="entry name" value="NusB-like"/>
    <property type="match status" value="1"/>
</dbReference>
<dbReference type="HAMAP" id="MF_00073">
    <property type="entry name" value="NusB"/>
    <property type="match status" value="1"/>
</dbReference>
<dbReference type="Proteomes" id="UP001320119">
    <property type="component" value="Chromosome"/>
</dbReference>
<organism evidence="8 9">
    <name type="scientific">Marinagarivorans cellulosilyticus</name>
    <dbReference type="NCBI Taxonomy" id="2721545"/>
    <lineage>
        <taxon>Bacteria</taxon>
        <taxon>Pseudomonadati</taxon>
        <taxon>Pseudomonadota</taxon>
        <taxon>Gammaproteobacteria</taxon>
        <taxon>Cellvibrionales</taxon>
        <taxon>Cellvibrionaceae</taxon>
        <taxon>Marinagarivorans</taxon>
    </lineage>
</organism>
<dbReference type="NCBIfam" id="TIGR01951">
    <property type="entry name" value="nusB"/>
    <property type="match status" value="1"/>
</dbReference>
<gene>
    <name evidence="6" type="primary">nusB</name>
    <name evidence="8" type="ORF">MARGE09_P0214</name>
</gene>
<dbReference type="GO" id="GO:0005829">
    <property type="term" value="C:cytosol"/>
    <property type="evidence" value="ECO:0007669"/>
    <property type="project" value="TreeGrafter"/>
</dbReference>
<dbReference type="GO" id="GO:0003723">
    <property type="term" value="F:RNA binding"/>
    <property type="evidence" value="ECO:0007669"/>
    <property type="project" value="UniProtKB-UniRule"/>
</dbReference>
<dbReference type="InterPro" id="IPR035926">
    <property type="entry name" value="NusB-like_sf"/>
</dbReference>
<dbReference type="InterPro" id="IPR011605">
    <property type="entry name" value="NusB_fam"/>
</dbReference>
<evidence type="ECO:0000256" key="3">
    <source>
        <dbReference type="ARBA" id="ARBA00022884"/>
    </source>
</evidence>
<dbReference type="Gene3D" id="1.10.940.10">
    <property type="entry name" value="NusB-like"/>
    <property type="match status" value="1"/>
</dbReference>
<dbReference type="EMBL" id="AP023086">
    <property type="protein sequence ID" value="BCD96015.1"/>
    <property type="molecule type" value="Genomic_DNA"/>
</dbReference>
<evidence type="ECO:0000313" key="8">
    <source>
        <dbReference type="EMBL" id="BCD96015.1"/>
    </source>
</evidence>
<evidence type="ECO:0000256" key="1">
    <source>
        <dbReference type="ARBA" id="ARBA00005952"/>
    </source>
</evidence>
<dbReference type="PANTHER" id="PTHR11078:SF3">
    <property type="entry name" value="ANTITERMINATION NUSB DOMAIN-CONTAINING PROTEIN"/>
    <property type="match status" value="1"/>
</dbReference>
<evidence type="ECO:0000256" key="5">
    <source>
        <dbReference type="ARBA" id="ARBA00023163"/>
    </source>
</evidence>
<dbReference type="PANTHER" id="PTHR11078">
    <property type="entry name" value="N UTILIZATION SUBSTANCE PROTEIN B-RELATED"/>
    <property type="match status" value="1"/>
</dbReference>
<dbReference type="RefSeq" id="WP_236985526.1">
    <property type="nucleotide sequence ID" value="NZ_AP023086.1"/>
</dbReference>
<keyword evidence="3 6" id="KW-0694">RNA-binding</keyword>
<evidence type="ECO:0000256" key="4">
    <source>
        <dbReference type="ARBA" id="ARBA00023015"/>
    </source>
</evidence>
<comment type="function">
    <text evidence="6">Involved in transcription antitermination. Required for transcription of ribosomal RNA (rRNA) genes. Binds specifically to the boxA antiterminator sequence of the ribosomal RNA (rrn) operons.</text>
</comment>
<keyword evidence="4 6" id="KW-0805">Transcription regulation</keyword>
<sequence length="151" mass="17422">MSQNPMPALRSKARHYAMQALYQWQMTKMPLNTIEAEYRTDNDMSKVDVDYLHELIHNVPANISIIETDFLPHLTDITLEQIDPISLAILRLSCYELRFRLDVPYKVVINEGLNLAKRFGATDSHKFINGVLDKVAPRVREAEVKAQGRRN</sequence>
<dbReference type="Pfam" id="PF01029">
    <property type="entry name" value="NusB"/>
    <property type="match status" value="1"/>
</dbReference>
<evidence type="ECO:0000313" key="9">
    <source>
        <dbReference type="Proteomes" id="UP001320119"/>
    </source>
</evidence>
<dbReference type="AlphaFoldDB" id="A0AAN2BIH9"/>
<dbReference type="GO" id="GO:0031564">
    <property type="term" value="P:transcription antitermination"/>
    <property type="evidence" value="ECO:0007669"/>
    <property type="project" value="UniProtKB-KW"/>
</dbReference>
<reference evidence="8 9" key="1">
    <citation type="journal article" date="2022" name="IScience">
        <title>An ultrasensitive nanofiber-based assay for enzymatic hydrolysis and deep-sea microbial degradation of cellulose.</title>
        <authorList>
            <person name="Tsudome M."/>
            <person name="Tachioka M."/>
            <person name="Miyazaki M."/>
            <person name="Uchimura K."/>
            <person name="Tsuda M."/>
            <person name="Takaki Y."/>
            <person name="Deguchi S."/>
        </authorList>
    </citation>
    <scope>NUCLEOTIDE SEQUENCE [LARGE SCALE GENOMIC DNA]</scope>
    <source>
        <strain evidence="8 9">GE09</strain>
    </source>
</reference>
<evidence type="ECO:0000256" key="2">
    <source>
        <dbReference type="ARBA" id="ARBA00022814"/>
    </source>
</evidence>
<keyword evidence="9" id="KW-1185">Reference proteome</keyword>
<dbReference type="GO" id="GO:0006353">
    <property type="term" value="P:DNA-templated transcription termination"/>
    <property type="evidence" value="ECO:0007669"/>
    <property type="project" value="UniProtKB-UniRule"/>
</dbReference>
<evidence type="ECO:0000256" key="6">
    <source>
        <dbReference type="HAMAP-Rule" id="MF_00073"/>
    </source>
</evidence>
<accession>A0AAN2BIH9</accession>